<dbReference type="InterPro" id="IPR005133">
    <property type="entry name" value="PhaG_MnhG_YufB"/>
</dbReference>
<dbReference type="PANTHER" id="PTHR34703">
    <property type="entry name" value="ANTIPORTER SUBUNIT MNHG2-RELATED"/>
    <property type="match status" value="1"/>
</dbReference>
<keyword evidence="2" id="KW-0812">Transmembrane</keyword>
<dbReference type="STRING" id="399736.SAMN04489720_2755"/>
<proteinExistence type="inferred from homology"/>
<dbReference type="NCBIfam" id="NF009314">
    <property type="entry name" value="PRK12674.1-2"/>
    <property type="match status" value="1"/>
</dbReference>
<dbReference type="NCBIfam" id="TIGR01300">
    <property type="entry name" value="CPA3_mnhG_phaG"/>
    <property type="match status" value="1"/>
</dbReference>
<feature type="transmembrane region" description="Helical" evidence="2">
    <location>
        <begin position="66"/>
        <end position="85"/>
    </location>
</feature>
<gene>
    <name evidence="3" type="ORF">SAMN04489720_2755</name>
</gene>
<dbReference type="PANTHER" id="PTHR34703:SF1">
    <property type="entry name" value="ANTIPORTER SUBUNIT MNHG2-RELATED"/>
    <property type="match status" value="1"/>
</dbReference>
<evidence type="ECO:0000313" key="3">
    <source>
        <dbReference type="EMBL" id="SDH89309.1"/>
    </source>
</evidence>
<keyword evidence="2" id="KW-1133">Transmembrane helix</keyword>
<evidence type="ECO:0000256" key="1">
    <source>
        <dbReference type="ARBA" id="ARBA00008404"/>
    </source>
</evidence>
<dbReference type="GO" id="GO:0015385">
    <property type="term" value="F:sodium:proton antiporter activity"/>
    <property type="evidence" value="ECO:0007669"/>
    <property type="project" value="TreeGrafter"/>
</dbReference>
<organism evidence="3 4">
    <name type="scientific">Agrococcus jejuensis</name>
    <dbReference type="NCBI Taxonomy" id="399736"/>
    <lineage>
        <taxon>Bacteria</taxon>
        <taxon>Bacillati</taxon>
        <taxon>Actinomycetota</taxon>
        <taxon>Actinomycetes</taxon>
        <taxon>Micrococcales</taxon>
        <taxon>Microbacteriaceae</taxon>
        <taxon>Agrococcus</taxon>
    </lineage>
</organism>
<dbReference type="EMBL" id="LT629695">
    <property type="protein sequence ID" value="SDH89309.1"/>
    <property type="molecule type" value="Genomic_DNA"/>
</dbReference>
<dbReference type="AlphaFoldDB" id="A0A1G8G4M9"/>
<protein>
    <submittedName>
        <fullName evidence="3">Multisubunit sodium/proton antiporter, MrpG subunit</fullName>
    </submittedName>
</protein>
<dbReference type="Proteomes" id="UP000198822">
    <property type="component" value="Chromosome I"/>
</dbReference>
<keyword evidence="4" id="KW-1185">Reference proteome</keyword>
<name>A0A1G8G4M9_9MICO</name>
<sequence>MSPLDTVLTVAGAVLILLGAVLTVVAAFGLLRLPDALGRMHTASKPQTLGIALIAIGLALELRDPLATGMLLLVALLQLLTAPVASQMMSRSAYLAGQYRKDLLVEDETQD</sequence>
<keyword evidence="2" id="KW-0472">Membrane</keyword>
<comment type="similarity">
    <text evidence="1">Belongs to the CPA3 antiporters (TC 2.A.63) subunit G family.</text>
</comment>
<feature type="transmembrane region" description="Helical" evidence="2">
    <location>
        <begin position="6"/>
        <end position="31"/>
    </location>
</feature>
<dbReference type="RefSeq" id="WP_092505899.1">
    <property type="nucleotide sequence ID" value="NZ_LT629695.1"/>
</dbReference>
<reference evidence="4" key="1">
    <citation type="submission" date="2016-10" db="EMBL/GenBank/DDBJ databases">
        <authorList>
            <person name="Varghese N."/>
            <person name="Submissions S."/>
        </authorList>
    </citation>
    <scope>NUCLEOTIDE SEQUENCE [LARGE SCALE GENOMIC DNA]</scope>
    <source>
        <strain evidence="4">DSM 22002</strain>
    </source>
</reference>
<evidence type="ECO:0000256" key="2">
    <source>
        <dbReference type="SAM" id="Phobius"/>
    </source>
</evidence>
<evidence type="ECO:0000313" key="4">
    <source>
        <dbReference type="Proteomes" id="UP000198822"/>
    </source>
</evidence>
<accession>A0A1G8G4M9</accession>
<dbReference type="Pfam" id="PF03334">
    <property type="entry name" value="PhaG_MnhG_YufB"/>
    <property type="match status" value="1"/>
</dbReference>